<dbReference type="Pfam" id="PF03466">
    <property type="entry name" value="LysR_substrate"/>
    <property type="match status" value="1"/>
</dbReference>
<dbReference type="EMBL" id="FZTC01000009">
    <property type="protein sequence ID" value="SNU32978.1"/>
    <property type="molecule type" value="Genomic_DNA"/>
</dbReference>
<dbReference type="PANTHER" id="PTHR30419:SF8">
    <property type="entry name" value="NITROGEN ASSIMILATION TRANSCRIPTIONAL ACTIVATOR-RELATED"/>
    <property type="match status" value="1"/>
</dbReference>
<keyword evidence="4" id="KW-0804">Transcription</keyword>
<dbReference type="PRINTS" id="PR00039">
    <property type="entry name" value="HTHLYSR"/>
</dbReference>
<dbReference type="Pfam" id="PF00126">
    <property type="entry name" value="HTH_1"/>
    <property type="match status" value="1"/>
</dbReference>
<comment type="similarity">
    <text evidence="1">Belongs to the LysR transcriptional regulatory family.</text>
</comment>
<dbReference type="PANTHER" id="PTHR30419">
    <property type="entry name" value="HTH-TYPE TRANSCRIPTIONAL REGULATOR YBHD"/>
    <property type="match status" value="1"/>
</dbReference>
<dbReference type="GO" id="GO:0003700">
    <property type="term" value="F:DNA-binding transcription factor activity"/>
    <property type="evidence" value="ECO:0007669"/>
    <property type="project" value="InterPro"/>
</dbReference>
<dbReference type="GO" id="GO:0005829">
    <property type="term" value="C:cytosol"/>
    <property type="evidence" value="ECO:0007669"/>
    <property type="project" value="TreeGrafter"/>
</dbReference>
<name>A0A285AWG9_9ENTR</name>
<dbReference type="SUPFAM" id="SSF53850">
    <property type="entry name" value="Periplasmic binding protein-like II"/>
    <property type="match status" value="1"/>
</dbReference>
<dbReference type="SUPFAM" id="SSF46785">
    <property type="entry name" value="Winged helix' DNA-binding domain"/>
    <property type="match status" value="1"/>
</dbReference>
<evidence type="ECO:0000256" key="3">
    <source>
        <dbReference type="ARBA" id="ARBA00023125"/>
    </source>
</evidence>
<dbReference type="Gene3D" id="1.10.10.10">
    <property type="entry name" value="Winged helix-like DNA-binding domain superfamily/Winged helix DNA-binding domain"/>
    <property type="match status" value="1"/>
</dbReference>
<feature type="domain" description="HTH lysR-type" evidence="5">
    <location>
        <begin position="3"/>
        <end position="60"/>
    </location>
</feature>
<evidence type="ECO:0000313" key="7">
    <source>
        <dbReference type="Proteomes" id="UP000220639"/>
    </source>
</evidence>
<dbReference type="InterPro" id="IPR000847">
    <property type="entry name" value="LysR_HTH_N"/>
</dbReference>
<evidence type="ECO:0000313" key="6">
    <source>
        <dbReference type="EMBL" id="SNU32978.1"/>
    </source>
</evidence>
<evidence type="ECO:0000256" key="4">
    <source>
        <dbReference type="ARBA" id="ARBA00023163"/>
    </source>
</evidence>
<dbReference type="InterPro" id="IPR036388">
    <property type="entry name" value="WH-like_DNA-bd_sf"/>
</dbReference>
<evidence type="ECO:0000256" key="2">
    <source>
        <dbReference type="ARBA" id="ARBA00023015"/>
    </source>
</evidence>
<proteinExistence type="inferred from homology"/>
<evidence type="ECO:0000259" key="5">
    <source>
        <dbReference type="PROSITE" id="PS50931"/>
    </source>
</evidence>
<accession>A0A285AWG9</accession>
<dbReference type="Proteomes" id="UP000220639">
    <property type="component" value="Unassembled WGS sequence"/>
</dbReference>
<evidence type="ECO:0000256" key="1">
    <source>
        <dbReference type="ARBA" id="ARBA00009437"/>
    </source>
</evidence>
<dbReference type="Gene3D" id="3.40.190.290">
    <property type="match status" value="1"/>
</dbReference>
<dbReference type="InterPro" id="IPR005119">
    <property type="entry name" value="LysR_subst-bd"/>
</dbReference>
<keyword evidence="3" id="KW-0238">DNA-binding</keyword>
<dbReference type="GO" id="GO:0003677">
    <property type="term" value="F:DNA binding"/>
    <property type="evidence" value="ECO:0007669"/>
    <property type="project" value="UniProtKB-KW"/>
</dbReference>
<organism evidence="6 7">
    <name type="scientific">Klebsiella grimontii</name>
    <dbReference type="NCBI Taxonomy" id="2058152"/>
    <lineage>
        <taxon>Bacteria</taxon>
        <taxon>Pseudomonadati</taxon>
        <taxon>Pseudomonadota</taxon>
        <taxon>Gammaproteobacteria</taxon>
        <taxon>Enterobacterales</taxon>
        <taxon>Enterobacteriaceae</taxon>
        <taxon>Klebsiella/Raoultella group</taxon>
        <taxon>Klebsiella</taxon>
    </lineage>
</organism>
<dbReference type="InterPro" id="IPR036390">
    <property type="entry name" value="WH_DNA-bd_sf"/>
</dbReference>
<dbReference type="AlphaFoldDB" id="A0A285AWG9"/>
<reference evidence="7" key="1">
    <citation type="submission" date="2017-08" db="EMBL/GenBank/DDBJ databases">
        <authorList>
            <person name="Brisse S."/>
        </authorList>
    </citation>
    <scope>NUCLEOTIDE SEQUENCE [LARGE SCALE GENOMIC DNA]</scope>
    <source>
        <strain evidence="7">06D021</strain>
    </source>
</reference>
<protein>
    <submittedName>
        <fullName evidence="6">LysR family transcriptional regulator</fullName>
    </submittedName>
</protein>
<dbReference type="PROSITE" id="PS50931">
    <property type="entry name" value="HTH_LYSR"/>
    <property type="match status" value="1"/>
</dbReference>
<gene>
    <name evidence="6" type="ORF">KOSB73_170076</name>
</gene>
<keyword evidence="2" id="KW-0805">Transcription regulation</keyword>
<dbReference type="InterPro" id="IPR050950">
    <property type="entry name" value="HTH-type_LysR_regulators"/>
</dbReference>
<dbReference type="RefSeq" id="WP_098140215.1">
    <property type="nucleotide sequence ID" value="NZ_CBCSJA010000010.1"/>
</dbReference>
<sequence length="295" mass="32982">MSIKMKQIQAFIMVSSEGNLTLAASKLGITQSGLSRLLSGLESDLNATLFERHKHGVSLSELGTAFLPHAITLMNTERKARQELDLINGSGKGIVRAGCVSSFLSSHFIEKVNNFHQAFPDIYIKIQDRIDSELFKSLLTHGIDIAICGPLPHNDKIIERGKINFTDSIQIISRSNHPLQGKKNLKLQDTEEYSWIMPPNDSTPMQILTEVYHDNNMTPPKPIIECSSSSAIKSLICNSDLLTSMPAPIYHLELTAGLIKPLAIENTIFIRDFFIYTHFGILSETSKKFIQFLKR</sequence>